<protein>
    <submittedName>
        <fullName evidence="2">Uncharacterized protein</fullName>
    </submittedName>
</protein>
<feature type="compositionally biased region" description="Low complexity" evidence="1">
    <location>
        <begin position="1"/>
        <end position="16"/>
    </location>
</feature>
<dbReference type="STRING" id="205917.A0A4Y9XVF0"/>
<evidence type="ECO:0000256" key="1">
    <source>
        <dbReference type="SAM" id="MobiDB-lite"/>
    </source>
</evidence>
<dbReference type="EMBL" id="SEOQ01001065">
    <property type="protein sequence ID" value="TFY54116.1"/>
    <property type="molecule type" value="Genomic_DNA"/>
</dbReference>
<dbReference type="OrthoDB" id="29879at2759"/>
<dbReference type="Proteomes" id="UP000298327">
    <property type="component" value="Unassembled WGS sequence"/>
</dbReference>
<evidence type="ECO:0000313" key="3">
    <source>
        <dbReference type="Proteomes" id="UP000298327"/>
    </source>
</evidence>
<organism evidence="2 3">
    <name type="scientific">Dentipellis fragilis</name>
    <dbReference type="NCBI Taxonomy" id="205917"/>
    <lineage>
        <taxon>Eukaryota</taxon>
        <taxon>Fungi</taxon>
        <taxon>Dikarya</taxon>
        <taxon>Basidiomycota</taxon>
        <taxon>Agaricomycotina</taxon>
        <taxon>Agaricomycetes</taxon>
        <taxon>Russulales</taxon>
        <taxon>Hericiaceae</taxon>
        <taxon>Dentipellis</taxon>
    </lineage>
</organism>
<dbReference type="AlphaFoldDB" id="A0A4Y9XVF0"/>
<feature type="region of interest" description="Disordered" evidence="1">
    <location>
        <begin position="81"/>
        <end position="131"/>
    </location>
</feature>
<proteinExistence type="predicted"/>
<name>A0A4Y9XVF0_9AGAM</name>
<feature type="region of interest" description="Disordered" evidence="1">
    <location>
        <begin position="1"/>
        <end position="52"/>
    </location>
</feature>
<sequence length="131" mass="14373">MSSPPEGSRMSSVSSRSPRDRSQSPTQYRTPMAAEPILTNIVPLASDSRHSPTIIRGFNPLDPDVRERQRTLDVDMAMHLSRARRSSVSTSPVATSLTSHLHHTPEAAPPTACSRRSTPSPRSPSPPLRRQ</sequence>
<comment type="caution">
    <text evidence="2">The sequence shown here is derived from an EMBL/GenBank/DDBJ whole genome shotgun (WGS) entry which is preliminary data.</text>
</comment>
<gene>
    <name evidence="2" type="ORF">EVG20_g9842</name>
</gene>
<feature type="compositionally biased region" description="Polar residues" evidence="1">
    <location>
        <begin position="86"/>
        <end position="99"/>
    </location>
</feature>
<keyword evidence="3" id="KW-1185">Reference proteome</keyword>
<reference evidence="2 3" key="1">
    <citation type="submission" date="2019-02" db="EMBL/GenBank/DDBJ databases">
        <title>Genome sequencing of the rare red list fungi Dentipellis fragilis.</title>
        <authorList>
            <person name="Buettner E."/>
            <person name="Kellner H."/>
        </authorList>
    </citation>
    <scope>NUCLEOTIDE SEQUENCE [LARGE SCALE GENOMIC DNA]</scope>
    <source>
        <strain evidence="2 3">DSM 105465</strain>
    </source>
</reference>
<accession>A0A4Y9XVF0</accession>
<evidence type="ECO:0000313" key="2">
    <source>
        <dbReference type="EMBL" id="TFY54116.1"/>
    </source>
</evidence>
<feature type="compositionally biased region" description="Pro residues" evidence="1">
    <location>
        <begin position="121"/>
        <end position="131"/>
    </location>
</feature>